<dbReference type="PANTHER" id="PTHR46743:SF2">
    <property type="entry name" value="TEICHOIC ACIDS EXPORT ATP-BINDING PROTEIN TAGH"/>
    <property type="match status" value="1"/>
</dbReference>
<evidence type="ECO:0000259" key="5">
    <source>
        <dbReference type="PROSITE" id="PS50893"/>
    </source>
</evidence>
<dbReference type="Pfam" id="PF00005">
    <property type="entry name" value="ABC_tran"/>
    <property type="match status" value="1"/>
</dbReference>
<dbReference type="InterPro" id="IPR050683">
    <property type="entry name" value="Bact_Polysacc_Export_ATP-bd"/>
</dbReference>
<dbReference type="InterPro" id="IPR015860">
    <property type="entry name" value="ABC_transpr_TagH-like"/>
</dbReference>
<evidence type="ECO:0000256" key="2">
    <source>
        <dbReference type="ARBA" id="ARBA00022448"/>
    </source>
</evidence>
<dbReference type="SMART" id="SM00382">
    <property type="entry name" value="AAA"/>
    <property type="match status" value="1"/>
</dbReference>
<dbReference type="GO" id="GO:0016020">
    <property type="term" value="C:membrane"/>
    <property type="evidence" value="ECO:0007669"/>
    <property type="project" value="InterPro"/>
</dbReference>
<dbReference type="InterPro" id="IPR003439">
    <property type="entry name" value="ABC_transporter-like_ATP-bd"/>
</dbReference>
<proteinExistence type="inferred from homology"/>
<sequence>MLELRDVSLGFQSSKGTFDDGVHHVLDRVSFKLYENETLGIIGRNGVGKTTMLRIMAEIFSPTSGEIFRTPGKTASLLTLGLGHKVDLSGRDNAMLSAMLQGASRQEALGYLEEIKAFSELGDSFEEPVKTYSAGMRSRLGFTTALLTHVDILLVDEILSVGDAEFRAKAERAMRERICGEQTVVFVSHSLAQVKALCDRVIWIDKGQICAEGEPGTVIAQYRESLTLANAAKK</sequence>
<dbReference type="GO" id="GO:0140359">
    <property type="term" value="F:ABC-type transporter activity"/>
    <property type="evidence" value="ECO:0007669"/>
    <property type="project" value="InterPro"/>
</dbReference>
<dbReference type="Proteomes" id="UP000265509">
    <property type="component" value="Unassembled WGS sequence"/>
</dbReference>
<keyword evidence="2" id="KW-0813">Transport</keyword>
<evidence type="ECO:0000256" key="1">
    <source>
        <dbReference type="ARBA" id="ARBA00005417"/>
    </source>
</evidence>
<comment type="caution">
    <text evidence="6">The sequence shown here is derived from an EMBL/GenBank/DDBJ whole genome shotgun (WGS) entry which is preliminary data.</text>
</comment>
<dbReference type="SUPFAM" id="SSF52540">
    <property type="entry name" value="P-loop containing nucleoside triphosphate hydrolases"/>
    <property type="match status" value="1"/>
</dbReference>
<accession>A0A3L7DXI4</accession>
<name>A0A3L7DXI4_9GAMM</name>
<keyword evidence="3" id="KW-0547">Nucleotide-binding</keyword>
<evidence type="ECO:0000313" key="7">
    <source>
        <dbReference type="Proteomes" id="UP000265509"/>
    </source>
</evidence>
<dbReference type="InterPro" id="IPR003593">
    <property type="entry name" value="AAA+_ATPase"/>
</dbReference>
<dbReference type="GO" id="GO:0016887">
    <property type="term" value="F:ATP hydrolysis activity"/>
    <property type="evidence" value="ECO:0007669"/>
    <property type="project" value="InterPro"/>
</dbReference>
<organism evidence="6 7">
    <name type="scientific">Seongchinamella sediminis</name>
    <dbReference type="NCBI Taxonomy" id="2283635"/>
    <lineage>
        <taxon>Bacteria</taxon>
        <taxon>Pseudomonadati</taxon>
        <taxon>Pseudomonadota</taxon>
        <taxon>Gammaproteobacteria</taxon>
        <taxon>Cellvibrionales</taxon>
        <taxon>Halieaceae</taxon>
        <taxon>Seongchinamella</taxon>
    </lineage>
</organism>
<keyword evidence="7" id="KW-1185">Reference proteome</keyword>
<dbReference type="GO" id="GO:0005524">
    <property type="term" value="F:ATP binding"/>
    <property type="evidence" value="ECO:0007669"/>
    <property type="project" value="UniProtKB-KW"/>
</dbReference>
<protein>
    <submittedName>
        <fullName evidence="6">ATP-binding cassette domain-containing protein</fullName>
    </submittedName>
</protein>
<evidence type="ECO:0000313" key="6">
    <source>
        <dbReference type="EMBL" id="RLQ21220.1"/>
    </source>
</evidence>
<dbReference type="CDD" id="cd03220">
    <property type="entry name" value="ABC_KpsT_Wzt"/>
    <property type="match status" value="1"/>
</dbReference>
<reference evidence="6 7" key="1">
    <citation type="submission" date="2018-07" db="EMBL/GenBank/DDBJ databases">
        <title>Halioglobus sp. genome submission.</title>
        <authorList>
            <person name="Ye M.-Q."/>
            <person name="Du Z.-J."/>
        </authorList>
    </citation>
    <scope>NUCLEOTIDE SEQUENCE [LARGE SCALE GENOMIC DNA]</scope>
    <source>
        <strain evidence="6 7">U0301</strain>
    </source>
</reference>
<dbReference type="OrthoDB" id="9778870at2"/>
<keyword evidence="4 6" id="KW-0067">ATP-binding</keyword>
<evidence type="ECO:0000256" key="4">
    <source>
        <dbReference type="ARBA" id="ARBA00022840"/>
    </source>
</evidence>
<dbReference type="PROSITE" id="PS50893">
    <property type="entry name" value="ABC_TRANSPORTER_2"/>
    <property type="match status" value="1"/>
</dbReference>
<evidence type="ECO:0000256" key="3">
    <source>
        <dbReference type="ARBA" id="ARBA00022741"/>
    </source>
</evidence>
<feature type="domain" description="ABC transporter" evidence="5">
    <location>
        <begin position="2"/>
        <end position="231"/>
    </location>
</feature>
<dbReference type="AlphaFoldDB" id="A0A3L7DXI4"/>
<gene>
    <name evidence="6" type="ORF">DWB85_13905</name>
</gene>
<dbReference type="Gene3D" id="3.40.50.300">
    <property type="entry name" value="P-loop containing nucleotide triphosphate hydrolases"/>
    <property type="match status" value="1"/>
</dbReference>
<dbReference type="EMBL" id="QRAN01000015">
    <property type="protein sequence ID" value="RLQ21220.1"/>
    <property type="molecule type" value="Genomic_DNA"/>
</dbReference>
<comment type="similarity">
    <text evidence="1">Belongs to the ABC transporter superfamily.</text>
</comment>
<dbReference type="PANTHER" id="PTHR46743">
    <property type="entry name" value="TEICHOIC ACIDS EXPORT ATP-BINDING PROTEIN TAGH"/>
    <property type="match status" value="1"/>
</dbReference>
<dbReference type="InterPro" id="IPR027417">
    <property type="entry name" value="P-loop_NTPase"/>
</dbReference>